<dbReference type="STRING" id="51511.ENSCSAVP00000005379"/>
<dbReference type="GO" id="GO:0030018">
    <property type="term" value="C:Z disc"/>
    <property type="evidence" value="ECO:0007669"/>
    <property type="project" value="TreeGrafter"/>
</dbReference>
<keyword evidence="1 4" id="KW-0479">Metal-binding</keyword>
<dbReference type="Gene3D" id="2.10.110.10">
    <property type="entry name" value="Cysteine Rich Protein"/>
    <property type="match status" value="3"/>
</dbReference>
<evidence type="ECO:0000256" key="2">
    <source>
        <dbReference type="ARBA" id="ARBA00022833"/>
    </source>
</evidence>
<dbReference type="eggNOG" id="KOG1703">
    <property type="taxonomic scope" value="Eukaryota"/>
</dbReference>
<dbReference type="HOGENOM" id="CLU_001357_4_2_1"/>
<dbReference type="FunFam" id="2.10.110.10:FF:000020">
    <property type="entry name" value="PDZ and LIM domain protein 5"/>
    <property type="match status" value="1"/>
</dbReference>
<dbReference type="PROSITE" id="PS00478">
    <property type="entry name" value="LIM_DOMAIN_1"/>
    <property type="match status" value="2"/>
</dbReference>
<evidence type="ECO:0000256" key="4">
    <source>
        <dbReference type="PROSITE-ProRule" id="PRU00125"/>
    </source>
</evidence>
<dbReference type="AlphaFoldDB" id="H2YJ80"/>
<dbReference type="GO" id="GO:0007507">
    <property type="term" value="P:heart development"/>
    <property type="evidence" value="ECO:0007669"/>
    <property type="project" value="TreeGrafter"/>
</dbReference>
<dbReference type="GO" id="GO:0005912">
    <property type="term" value="C:adherens junction"/>
    <property type="evidence" value="ECO:0007669"/>
    <property type="project" value="TreeGrafter"/>
</dbReference>
<dbReference type="InParanoid" id="H2YJ80"/>
<keyword evidence="7" id="KW-1185">Reference proteome</keyword>
<evidence type="ECO:0000256" key="1">
    <source>
        <dbReference type="ARBA" id="ARBA00022723"/>
    </source>
</evidence>
<dbReference type="Ensembl" id="ENSCSAVT00000005451.1">
    <property type="protein sequence ID" value="ENSCSAVP00000005379.1"/>
    <property type="gene ID" value="ENSCSAVG00000003215.1"/>
</dbReference>
<dbReference type="GO" id="GO:0046872">
    <property type="term" value="F:metal ion binding"/>
    <property type="evidence" value="ECO:0007669"/>
    <property type="project" value="UniProtKB-KW"/>
</dbReference>
<organism evidence="6 7">
    <name type="scientific">Ciona savignyi</name>
    <name type="common">Pacific transparent sea squirt</name>
    <dbReference type="NCBI Taxonomy" id="51511"/>
    <lineage>
        <taxon>Eukaryota</taxon>
        <taxon>Metazoa</taxon>
        <taxon>Chordata</taxon>
        <taxon>Tunicata</taxon>
        <taxon>Ascidiacea</taxon>
        <taxon>Phlebobranchia</taxon>
        <taxon>Cionidae</taxon>
        <taxon>Ciona</taxon>
    </lineage>
</organism>
<dbReference type="PANTHER" id="PTHR24214:SF38">
    <property type="entry name" value="PDZ AND LIM DOMAIN PROTEIN ZASP-RELATED"/>
    <property type="match status" value="1"/>
</dbReference>
<dbReference type="GO" id="GO:0031941">
    <property type="term" value="C:filamentous actin"/>
    <property type="evidence" value="ECO:0007669"/>
    <property type="project" value="TreeGrafter"/>
</dbReference>
<dbReference type="FunCoup" id="H2YJ80">
    <property type="interactions" value="1"/>
</dbReference>
<reference evidence="6" key="2">
    <citation type="submission" date="2025-08" db="UniProtKB">
        <authorList>
            <consortium name="Ensembl"/>
        </authorList>
    </citation>
    <scope>IDENTIFICATION</scope>
</reference>
<dbReference type="InterPro" id="IPR001781">
    <property type="entry name" value="Znf_LIM"/>
</dbReference>
<dbReference type="SMART" id="SM00132">
    <property type="entry name" value="LIM"/>
    <property type="match status" value="3"/>
</dbReference>
<feature type="domain" description="LIM zinc-binding" evidence="5">
    <location>
        <begin position="138"/>
        <end position="192"/>
    </location>
</feature>
<sequence>MLKDSTMAEAEALIRTTTGDLEIVVKLGGEYSTVEGINFHKLCFVCSAPNCQGSLDSGFIVDGGKPYCVNCHNQYFSQPCLKCNKPIFEEAFRALNCQWHLACFVCAACGQPMYDGVFHMEGGKVYCDTDHQRLFAVTCYACRKLIGPGDSEIKAIDQKWHDRCFNCQKCRRNLNGKRFVRRGGFPFCHNCK</sequence>
<dbReference type="OMA" id="CEARYCK"/>
<protein>
    <recommendedName>
        <fullName evidence="5">LIM zinc-binding domain-containing protein</fullName>
    </recommendedName>
</protein>
<evidence type="ECO:0000259" key="5">
    <source>
        <dbReference type="PROSITE" id="PS50023"/>
    </source>
</evidence>
<dbReference type="Proteomes" id="UP000007875">
    <property type="component" value="Unassembled WGS sequence"/>
</dbReference>
<dbReference type="GO" id="GO:0003779">
    <property type="term" value="F:actin binding"/>
    <property type="evidence" value="ECO:0007669"/>
    <property type="project" value="TreeGrafter"/>
</dbReference>
<proteinExistence type="predicted"/>
<dbReference type="GO" id="GO:0061061">
    <property type="term" value="P:muscle structure development"/>
    <property type="evidence" value="ECO:0007669"/>
    <property type="project" value="TreeGrafter"/>
</dbReference>
<dbReference type="InterPro" id="IPR050604">
    <property type="entry name" value="PDZ-LIM_domain"/>
</dbReference>
<dbReference type="PROSITE" id="PS50023">
    <property type="entry name" value="LIM_DOMAIN_2"/>
    <property type="match status" value="2"/>
</dbReference>
<dbReference type="GO" id="GO:0030036">
    <property type="term" value="P:actin cytoskeleton organization"/>
    <property type="evidence" value="ECO:0007669"/>
    <property type="project" value="TreeGrafter"/>
</dbReference>
<keyword evidence="2 4" id="KW-0862">Zinc</keyword>
<dbReference type="Pfam" id="PF00412">
    <property type="entry name" value="LIM"/>
    <property type="match status" value="3"/>
</dbReference>
<evidence type="ECO:0000256" key="3">
    <source>
        <dbReference type="ARBA" id="ARBA00023038"/>
    </source>
</evidence>
<dbReference type="PANTHER" id="PTHR24214">
    <property type="entry name" value="PDZ AND LIM DOMAIN PROTEIN ZASP"/>
    <property type="match status" value="1"/>
</dbReference>
<keyword evidence="3 4" id="KW-0440">LIM domain</keyword>
<reference evidence="7" key="1">
    <citation type="submission" date="2003-08" db="EMBL/GenBank/DDBJ databases">
        <authorList>
            <person name="Birren B."/>
            <person name="Nusbaum C."/>
            <person name="Abebe A."/>
            <person name="Abouelleil A."/>
            <person name="Adekoya E."/>
            <person name="Ait-zahra M."/>
            <person name="Allen N."/>
            <person name="Allen T."/>
            <person name="An P."/>
            <person name="Anderson M."/>
            <person name="Anderson S."/>
            <person name="Arachchi H."/>
            <person name="Armbruster J."/>
            <person name="Bachantsang P."/>
            <person name="Baldwin J."/>
            <person name="Barry A."/>
            <person name="Bayul T."/>
            <person name="Blitshsteyn B."/>
            <person name="Bloom T."/>
            <person name="Blye J."/>
            <person name="Boguslavskiy L."/>
            <person name="Borowsky M."/>
            <person name="Boukhgalter B."/>
            <person name="Brunache A."/>
            <person name="Butler J."/>
            <person name="Calixte N."/>
            <person name="Calvo S."/>
            <person name="Camarata J."/>
            <person name="Campo K."/>
            <person name="Chang J."/>
            <person name="Cheshatsang Y."/>
            <person name="Citroen M."/>
            <person name="Collymore A."/>
            <person name="Considine T."/>
            <person name="Cook A."/>
            <person name="Cooke P."/>
            <person name="Corum B."/>
            <person name="Cuomo C."/>
            <person name="David R."/>
            <person name="Dawoe T."/>
            <person name="Degray S."/>
            <person name="Dodge S."/>
            <person name="Dooley K."/>
            <person name="Dorje P."/>
            <person name="Dorjee K."/>
            <person name="Dorris L."/>
            <person name="Duffey N."/>
            <person name="Dupes A."/>
            <person name="Elkins T."/>
            <person name="Engels R."/>
            <person name="Erickson J."/>
            <person name="Farina A."/>
            <person name="Faro S."/>
            <person name="Ferreira P."/>
            <person name="Fischer H."/>
            <person name="Fitzgerald M."/>
            <person name="Foley K."/>
            <person name="Gage D."/>
            <person name="Galagan J."/>
            <person name="Gearin G."/>
            <person name="Gnerre S."/>
            <person name="Gnirke A."/>
            <person name="Goyette A."/>
            <person name="Graham J."/>
            <person name="Grandbois E."/>
            <person name="Gyaltsen K."/>
            <person name="Hafez N."/>
            <person name="Hagopian D."/>
            <person name="Hagos B."/>
            <person name="Hall J."/>
            <person name="Hatcher B."/>
            <person name="Heller A."/>
            <person name="Higgins H."/>
            <person name="Honan T."/>
            <person name="Horn A."/>
            <person name="Houde N."/>
            <person name="Hughes L."/>
            <person name="Hulme W."/>
            <person name="Husby E."/>
            <person name="Iliev I."/>
            <person name="Jaffe D."/>
            <person name="Jones C."/>
            <person name="Kamal M."/>
            <person name="Kamat A."/>
            <person name="Kamvysselis M."/>
            <person name="Karlsson E."/>
            <person name="Kells C."/>
            <person name="Kieu A."/>
            <person name="Kisner P."/>
            <person name="Kodira C."/>
            <person name="Kulbokas E."/>
            <person name="Labutti K."/>
            <person name="Lama D."/>
            <person name="Landers T."/>
            <person name="Leger J."/>
            <person name="Levine S."/>
            <person name="Lewis D."/>
            <person name="Lewis T."/>
            <person name="Lindblad-toh K."/>
            <person name="Liu X."/>
            <person name="Lokyitsang T."/>
            <person name="Lokyitsang Y."/>
            <person name="Lucien O."/>
            <person name="Lui A."/>
            <person name="Ma L.J."/>
            <person name="Mabbitt R."/>
            <person name="Macdonald J."/>
            <person name="Maclean C."/>
            <person name="Major J."/>
            <person name="Manning J."/>
            <person name="Marabella R."/>
            <person name="Maru K."/>
            <person name="Matthews C."/>
            <person name="Mauceli E."/>
            <person name="Mccarthy M."/>
            <person name="Mcdonough S."/>
            <person name="Mcghee T."/>
            <person name="Meldrim J."/>
            <person name="Meneus L."/>
            <person name="Mesirov J."/>
            <person name="Mihalev A."/>
            <person name="Mihova T."/>
            <person name="Mikkelsen T."/>
            <person name="Mlenga V."/>
            <person name="Moru K."/>
            <person name="Mozes J."/>
            <person name="Mulrain L."/>
            <person name="Munson G."/>
            <person name="Naylor J."/>
            <person name="Newes C."/>
            <person name="Nguyen C."/>
            <person name="Nguyen N."/>
            <person name="Nguyen T."/>
            <person name="Nicol R."/>
            <person name="Nielsen C."/>
            <person name="Nizzari M."/>
            <person name="Norbu C."/>
            <person name="Norbu N."/>
            <person name="O'donnell P."/>
            <person name="Okoawo O."/>
            <person name="O'leary S."/>
            <person name="Omotosho B."/>
            <person name="O'neill K."/>
            <person name="Osman S."/>
            <person name="Parker S."/>
            <person name="Perrin D."/>
            <person name="Phunkhang P."/>
            <person name="Piqani B."/>
            <person name="Purcell S."/>
            <person name="Rachupka T."/>
            <person name="Ramasamy U."/>
            <person name="Rameau R."/>
            <person name="Ray V."/>
            <person name="Raymond C."/>
            <person name="Retta R."/>
            <person name="Richardson S."/>
            <person name="Rise C."/>
            <person name="Rodriguez J."/>
            <person name="Rogers J."/>
            <person name="Rogov P."/>
            <person name="Rutman M."/>
            <person name="Schupbach R."/>
            <person name="Seaman C."/>
            <person name="Settipalli S."/>
            <person name="Sharpe T."/>
            <person name="Sheridan J."/>
            <person name="Sherpa N."/>
            <person name="Shi J."/>
            <person name="Smirnov S."/>
            <person name="Smith C."/>
            <person name="Sougnez C."/>
            <person name="Spencer B."/>
            <person name="Stalker J."/>
            <person name="Stange-thomann N."/>
            <person name="Stavropoulos S."/>
            <person name="Stetson K."/>
            <person name="Stone C."/>
            <person name="Stone S."/>
            <person name="Stubbs M."/>
            <person name="Talamas J."/>
            <person name="Tchuinga P."/>
            <person name="Tenzing P."/>
            <person name="Tesfaye S."/>
            <person name="Theodore J."/>
            <person name="Thoulutsang Y."/>
            <person name="Topham K."/>
            <person name="Towey S."/>
            <person name="Tsamla T."/>
            <person name="Tsomo N."/>
            <person name="Vallee D."/>
            <person name="Vassiliev H."/>
            <person name="Venkataraman V."/>
            <person name="Vinson J."/>
            <person name="Vo A."/>
            <person name="Wade C."/>
            <person name="Wang S."/>
            <person name="Wangchuk T."/>
            <person name="Wangdi T."/>
            <person name="Whittaker C."/>
            <person name="Wilkinson J."/>
            <person name="Wu Y."/>
            <person name="Wyman D."/>
            <person name="Yadav S."/>
            <person name="Yang S."/>
            <person name="Yang X."/>
            <person name="Yeager S."/>
            <person name="Yee E."/>
            <person name="Young G."/>
            <person name="Zainoun J."/>
            <person name="Zembeck L."/>
            <person name="Zimmer A."/>
            <person name="Zody M."/>
            <person name="Lander E."/>
        </authorList>
    </citation>
    <scope>NUCLEOTIDE SEQUENCE [LARGE SCALE GENOMIC DNA]</scope>
</reference>
<evidence type="ECO:0000313" key="6">
    <source>
        <dbReference type="Ensembl" id="ENSCSAVP00000005379.1"/>
    </source>
</evidence>
<reference evidence="6" key="3">
    <citation type="submission" date="2025-09" db="UniProtKB">
        <authorList>
            <consortium name="Ensembl"/>
        </authorList>
    </citation>
    <scope>IDENTIFICATION</scope>
</reference>
<name>H2YJ80_CIOSA</name>
<dbReference type="SUPFAM" id="SSF57716">
    <property type="entry name" value="Glucocorticoid receptor-like (DNA-binding domain)"/>
    <property type="match status" value="2"/>
</dbReference>
<dbReference type="GO" id="GO:0051371">
    <property type="term" value="F:muscle alpha-actinin binding"/>
    <property type="evidence" value="ECO:0007669"/>
    <property type="project" value="TreeGrafter"/>
</dbReference>
<dbReference type="CDD" id="cd08368">
    <property type="entry name" value="LIM"/>
    <property type="match status" value="1"/>
</dbReference>
<dbReference type="GeneTree" id="ENSGT00940000168514"/>
<evidence type="ECO:0000313" key="7">
    <source>
        <dbReference type="Proteomes" id="UP000007875"/>
    </source>
</evidence>
<accession>H2YJ80</accession>
<dbReference type="GO" id="GO:0001725">
    <property type="term" value="C:stress fiber"/>
    <property type="evidence" value="ECO:0007669"/>
    <property type="project" value="TreeGrafter"/>
</dbReference>
<feature type="domain" description="LIM zinc-binding" evidence="5">
    <location>
        <begin position="78"/>
        <end position="137"/>
    </location>
</feature>